<dbReference type="EMBL" id="KN833716">
    <property type="protein sequence ID" value="KIK24378.1"/>
    <property type="molecule type" value="Genomic_DNA"/>
</dbReference>
<evidence type="ECO:0000313" key="1">
    <source>
        <dbReference type="EMBL" id="KIK24378.1"/>
    </source>
</evidence>
<dbReference type="HOGENOM" id="CLU_2533712_0_0_1"/>
<dbReference type="AlphaFoldDB" id="A0A0C9ZXI6"/>
<reference evidence="2" key="2">
    <citation type="submission" date="2015-01" db="EMBL/GenBank/DDBJ databases">
        <title>Evolutionary Origins and Diversification of the Mycorrhizal Mutualists.</title>
        <authorList>
            <consortium name="DOE Joint Genome Institute"/>
            <consortium name="Mycorrhizal Genomics Consortium"/>
            <person name="Kohler A."/>
            <person name="Kuo A."/>
            <person name="Nagy L.G."/>
            <person name="Floudas D."/>
            <person name="Copeland A."/>
            <person name="Barry K.W."/>
            <person name="Cichocki N."/>
            <person name="Veneault-Fourrey C."/>
            <person name="LaButti K."/>
            <person name="Lindquist E.A."/>
            <person name="Lipzen A."/>
            <person name="Lundell T."/>
            <person name="Morin E."/>
            <person name="Murat C."/>
            <person name="Riley R."/>
            <person name="Ohm R."/>
            <person name="Sun H."/>
            <person name="Tunlid A."/>
            <person name="Henrissat B."/>
            <person name="Grigoriev I.V."/>
            <person name="Hibbett D.S."/>
            <person name="Martin F."/>
        </authorList>
    </citation>
    <scope>NUCLEOTIDE SEQUENCE [LARGE SCALE GENOMIC DNA]</scope>
    <source>
        <strain evidence="2">441</strain>
    </source>
</reference>
<proteinExistence type="predicted"/>
<gene>
    <name evidence="1" type="ORF">PISMIDRAFT_678247</name>
</gene>
<sequence>MRGATNALPSIVRREEEGNIQGARAYTIPTQHSTEIALWQKYGDPTKGNCTPASVEPLKFQRLLTSKRSILQGASTPGASPGVL</sequence>
<name>A0A0C9ZXI6_9AGAM</name>
<evidence type="ECO:0000313" key="2">
    <source>
        <dbReference type="Proteomes" id="UP000054018"/>
    </source>
</evidence>
<accession>A0A0C9ZXI6</accession>
<reference evidence="1 2" key="1">
    <citation type="submission" date="2014-04" db="EMBL/GenBank/DDBJ databases">
        <authorList>
            <consortium name="DOE Joint Genome Institute"/>
            <person name="Kuo A."/>
            <person name="Kohler A."/>
            <person name="Costa M.D."/>
            <person name="Nagy L.G."/>
            <person name="Floudas D."/>
            <person name="Copeland A."/>
            <person name="Barry K.W."/>
            <person name="Cichocki N."/>
            <person name="Veneault-Fourrey C."/>
            <person name="LaButti K."/>
            <person name="Lindquist E.A."/>
            <person name="Lipzen A."/>
            <person name="Lundell T."/>
            <person name="Morin E."/>
            <person name="Murat C."/>
            <person name="Sun H."/>
            <person name="Tunlid A."/>
            <person name="Henrissat B."/>
            <person name="Grigoriev I.V."/>
            <person name="Hibbett D.S."/>
            <person name="Martin F."/>
            <person name="Nordberg H.P."/>
            <person name="Cantor M.N."/>
            <person name="Hua S.X."/>
        </authorList>
    </citation>
    <scope>NUCLEOTIDE SEQUENCE [LARGE SCALE GENOMIC DNA]</scope>
    <source>
        <strain evidence="1 2">441</strain>
    </source>
</reference>
<dbReference type="Proteomes" id="UP000054018">
    <property type="component" value="Unassembled WGS sequence"/>
</dbReference>
<protein>
    <submittedName>
        <fullName evidence="1">Uncharacterized protein</fullName>
    </submittedName>
</protein>
<feature type="non-terminal residue" evidence="1">
    <location>
        <position position="84"/>
    </location>
</feature>
<keyword evidence="2" id="KW-1185">Reference proteome</keyword>
<organism evidence="1 2">
    <name type="scientific">Pisolithus microcarpus 441</name>
    <dbReference type="NCBI Taxonomy" id="765257"/>
    <lineage>
        <taxon>Eukaryota</taxon>
        <taxon>Fungi</taxon>
        <taxon>Dikarya</taxon>
        <taxon>Basidiomycota</taxon>
        <taxon>Agaricomycotina</taxon>
        <taxon>Agaricomycetes</taxon>
        <taxon>Agaricomycetidae</taxon>
        <taxon>Boletales</taxon>
        <taxon>Sclerodermatineae</taxon>
        <taxon>Pisolithaceae</taxon>
        <taxon>Pisolithus</taxon>
    </lineage>
</organism>